<organism evidence="2">
    <name type="scientific">Bodo saltans virus</name>
    <dbReference type="NCBI Taxonomy" id="2024608"/>
    <lineage>
        <taxon>Viruses</taxon>
        <taxon>Varidnaviria</taxon>
        <taxon>Bamfordvirae</taxon>
        <taxon>Nucleocytoviricota</taxon>
        <taxon>Megaviricetes</taxon>
        <taxon>Imitervirales</taxon>
        <taxon>Mimiviridae</taxon>
        <taxon>Klosneuvirinae</taxon>
        <taxon>Theiavirus</taxon>
        <taxon>Theiavirus salishense</taxon>
    </lineage>
</organism>
<gene>
    <name evidence="2" type="ORF">BMW23_0294</name>
</gene>
<proteinExistence type="predicted"/>
<evidence type="ECO:0000259" key="1">
    <source>
        <dbReference type="Pfam" id="PF04230"/>
    </source>
</evidence>
<dbReference type="PANTHER" id="PTHR36836:SF1">
    <property type="entry name" value="COLANIC ACID BIOSYNTHESIS PROTEIN WCAK"/>
    <property type="match status" value="1"/>
</dbReference>
<dbReference type="Pfam" id="PF04230">
    <property type="entry name" value="PS_pyruv_trans"/>
    <property type="match status" value="1"/>
</dbReference>
<dbReference type="EMBL" id="MF782455">
    <property type="protein sequence ID" value="ATZ80352.1"/>
    <property type="molecule type" value="Genomic_DNA"/>
</dbReference>
<reference evidence="2" key="1">
    <citation type="journal article" date="2017" name="Elife">
        <title>The kinetoplastid-infecting Bodo saltans virus (BsV), a window into the most abundant giant viruses in the sea.</title>
        <authorList>
            <person name="Deeg C.M."/>
            <person name="Chow C.-E.T."/>
            <person name="Suttle C.A."/>
        </authorList>
    </citation>
    <scope>NUCLEOTIDE SEQUENCE</scope>
    <source>
        <strain evidence="2">NG1</strain>
    </source>
</reference>
<sequence>MNIQILGYYGERNFGDDMFEYIFRKIFSKHKVHIANPNNLSNLQNNIDILICGGGDIIQDYFMKKIAMLKKNWEKTHGKKLPTYAISIGLSYPDQLIKDNVHYLDIFDYFIVRNKHDCELLKKRYGEKYVKYLPDITFLIPPLLKYVPNRKNKIGFFLARTICNNQQVYNKFISEISNIVANLSTVYDIDLVSCDRGITSNNNDSIINDNILSIIKHKNCDKKINIISGIGSEAICKLFYEYEFTICMRFHSVVFSYITNTPFIAIPITKKVTYFLDDNMLNNNIVDINNLSMIYNKIHTMYKLQNNIQLEYEQTDYTDAIMNKFVRDDAPFYIDDKEINSFETNLRKKLNEIIIKYKQQKSCGFCISSTIKCNDTQNCKTIDDLCIKFLGQNYKKTKKLTNLIISTISNILTGNYKSDYNWGMEKQLYTLNISESTKWILNHFYCNKSKNAKSKIMDGYGVNMKYIESFLPDNVHRAGWKYVVGDLYDSFHSDNSNIILDTCIDATFHWNFDALVYDEKIPYKKRWIGIIHHTPNEEYTKYNTTALLENNIFIESLNNCICLIVLSNFLKNWFDEKFKLLNLNVKVVCLYHPTEFTKLVFNYDNFVNNDKKMVVQIGGWLRNAYGIYALQINSKKLNITKGVLRGKMMENYFKNDDFDLENIIKDKIDSCRSILSSPSNASIQSEQEKHISHNYNIPCCSAPCCHVSNDMIGISNKYIKGMVDNVNMNYTSVNEINRLSNDEYDMLLTNNIVFLNLIEASACNTLIECIVRNTPILINKLPAVIEMLGDEYPFYYDSLAEAGQMATDLQLIKKANEYLIKMDKTKLKIEYFLSEFNKNVLSLCK</sequence>
<protein>
    <submittedName>
        <fullName evidence="2">WcaK-like polysaccharide pyruvyl transferase</fullName>
    </submittedName>
</protein>
<dbReference type="PANTHER" id="PTHR36836">
    <property type="entry name" value="COLANIC ACID BIOSYNTHESIS PROTEIN WCAK"/>
    <property type="match status" value="1"/>
</dbReference>
<name>A0A2H4UTU3_9VIRU</name>
<accession>A0A2H4UTU3</accession>
<feature type="domain" description="Polysaccharide pyruvyl transferase" evidence="1">
    <location>
        <begin position="13"/>
        <end position="266"/>
    </location>
</feature>
<evidence type="ECO:0000313" key="2">
    <source>
        <dbReference type="EMBL" id="ATZ80352.1"/>
    </source>
</evidence>
<dbReference type="InterPro" id="IPR007345">
    <property type="entry name" value="Polysacch_pyruvyl_Trfase"/>
</dbReference>
<evidence type="ECO:0000313" key="3">
    <source>
        <dbReference type="Proteomes" id="UP000240325"/>
    </source>
</evidence>
<dbReference type="Proteomes" id="UP000240325">
    <property type="component" value="Segment"/>
</dbReference>
<keyword evidence="3" id="KW-1185">Reference proteome</keyword>